<keyword evidence="5" id="KW-0812">Transmembrane</keyword>
<name>A0A9N8Z9D7_9GLOM</name>
<keyword evidence="7" id="KW-0653">Protein transport</keyword>
<evidence type="ECO:0000256" key="11">
    <source>
        <dbReference type="ARBA" id="ARBA00023136"/>
    </source>
</evidence>
<keyword evidence="4" id="KW-0813">Transport</keyword>
<dbReference type="AlphaFoldDB" id="A0A9N8Z9D7"/>
<comment type="similarity">
    <text evidence="2">Belongs to the TIM54 family.</text>
</comment>
<keyword evidence="14" id="KW-1185">Reference proteome</keyword>
<accession>A0A9N8Z9D7</accession>
<reference evidence="13" key="1">
    <citation type="submission" date="2021-06" db="EMBL/GenBank/DDBJ databases">
        <authorList>
            <person name="Kallberg Y."/>
            <person name="Tangrot J."/>
            <person name="Rosling A."/>
        </authorList>
    </citation>
    <scope>NUCLEOTIDE SEQUENCE</scope>
    <source>
        <strain evidence="13">CL551</strain>
    </source>
</reference>
<evidence type="ECO:0000256" key="7">
    <source>
        <dbReference type="ARBA" id="ARBA00022927"/>
    </source>
</evidence>
<keyword evidence="9" id="KW-0811">Translocation</keyword>
<comment type="caution">
    <text evidence="13">The sequence shown here is derived from an EMBL/GenBank/DDBJ whole genome shotgun (WGS) entry which is preliminary data.</text>
</comment>
<protein>
    <recommendedName>
        <fullName evidence="3">Mitochondrial import inner membrane translocase subunit TIM54</fullName>
    </recommendedName>
</protein>
<evidence type="ECO:0000256" key="8">
    <source>
        <dbReference type="ARBA" id="ARBA00022989"/>
    </source>
</evidence>
<keyword evidence="6" id="KW-0999">Mitochondrion inner membrane</keyword>
<gene>
    <name evidence="13" type="ORF">AMORRO_LOCUS2013</name>
</gene>
<evidence type="ECO:0000313" key="14">
    <source>
        <dbReference type="Proteomes" id="UP000789342"/>
    </source>
</evidence>
<feature type="compositionally biased region" description="Polar residues" evidence="12">
    <location>
        <begin position="130"/>
        <end position="139"/>
    </location>
</feature>
<comment type="subcellular location">
    <subcellularLocation>
        <location evidence="1">Mitochondrion inner membrane</location>
        <topology evidence="1">Single-pass membrane protein</topology>
    </subcellularLocation>
</comment>
<organism evidence="13 14">
    <name type="scientific">Acaulospora morrowiae</name>
    <dbReference type="NCBI Taxonomy" id="94023"/>
    <lineage>
        <taxon>Eukaryota</taxon>
        <taxon>Fungi</taxon>
        <taxon>Fungi incertae sedis</taxon>
        <taxon>Mucoromycota</taxon>
        <taxon>Glomeromycotina</taxon>
        <taxon>Glomeromycetes</taxon>
        <taxon>Diversisporales</taxon>
        <taxon>Acaulosporaceae</taxon>
        <taxon>Acaulospora</taxon>
    </lineage>
</organism>
<evidence type="ECO:0000256" key="4">
    <source>
        <dbReference type="ARBA" id="ARBA00022448"/>
    </source>
</evidence>
<keyword evidence="8" id="KW-1133">Transmembrane helix</keyword>
<dbReference type="GO" id="GO:0015031">
    <property type="term" value="P:protein transport"/>
    <property type="evidence" value="ECO:0007669"/>
    <property type="project" value="UniProtKB-KW"/>
</dbReference>
<evidence type="ECO:0000256" key="10">
    <source>
        <dbReference type="ARBA" id="ARBA00023128"/>
    </source>
</evidence>
<dbReference type="EMBL" id="CAJVPV010000804">
    <property type="protein sequence ID" value="CAG8474569.1"/>
    <property type="molecule type" value="Genomic_DNA"/>
</dbReference>
<keyword evidence="11" id="KW-0472">Membrane</keyword>
<evidence type="ECO:0000256" key="1">
    <source>
        <dbReference type="ARBA" id="ARBA00004434"/>
    </source>
</evidence>
<evidence type="ECO:0000256" key="9">
    <source>
        <dbReference type="ARBA" id="ARBA00023010"/>
    </source>
</evidence>
<dbReference type="Proteomes" id="UP000789342">
    <property type="component" value="Unassembled WGS sequence"/>
</dbReference>
<evidence type="ECO:0000256" key="12">
    <source>
        <dbReference type="SAM" id="MobiDB-lite"/>
    </source>
</evidence>
<dbReference type="OrthoDB" id="5598305at2759"/>
<dbReference type="GO" id="GO:0005743">
    <property type="term" value="C:mitochondrial inner membrane"/>
    <property type="evidence" value="ECO:0007669"/>
    <property type="project" value="UniProtKB-SubCell"/>
</dbReference>
<evidence type="ECO:0000256" key="3">
    <source>
        <dbReference type="ARBA" id="ARBA00020796"/>
    </source>
</evidence>
<dbReference type="InterPro" id="IPR021056">
    <property type="entry name" value="Mt_import_IM_translocase_Tim54"/>
</dbReference>
<keyword evidence="10" id="KW-0496">Mitochondrion</keyword>
<evidence type="ECO:0000256" key="2">
    <source>
        <dbReference type="ARBA" id="ARBA00006355"/>
    </source>
</evidence>
<evidence type="ECO:0000256" key="6">
    <source>
        <dbReference type="ARBA" id="ARBA00022792"/>
    </source>
</evidence>
<proteinExistence type="inferred from homology"/>
<dbReference type="Pfam" id="PF11711">
    <property type="entry name" value="Tim54"/>
    <property type="match status" value="1"/>
</dbReference>
<evidence type="ECO:0000256" key="5">
    <source>
        <dbReference type="ARBA" id="ARBA00022692"/>
    </source>
</evidence>
<evidence type="ECO:0000313" key="13">
    <source>
        <dbReference type="EMBL" id="CAG8474569.1"/>
    </source>
</evidence>
<sequence length="319" mass="36098">MSIKIFSSLKLPSKKVLLFFGSCAGLAGLFYRDHILSEQAKRRVEEKVAHIALEPLSVSELPRKVTVYLAPPPGDGIHKTRVHFREYVKPVLVASALDYELVEGIQPGQLRSKVCEIIRERRLKSTKNNLTQYNDNKSSGAIMHDPQLPTPSSESDGAIIIGRLSWVEYLQGLNDGCSASLVDPQPDSPTTVSKNEIDPENQTVSMEKPIPNLSTKSQTLVKGEDEFSVPKLEPIGYVHFYNRIGWMYIPLRIYHAFNSYMNYDIASKEVVKVALGNNVRKFMKDDLKLGEDEEKFFKGNHLEEPELDERIAERLTMYT</sequence>
<feature type="region of interest" description="Disordered" evidence="12">
    <location>
        <begin position="130"/>
        <end position="153"/>
    </location>
</feature>